<evidence type="ECO:0000313" key="2">
    <source>
        <dbReference type="Proteomes" id="UP001066276"/>
    </source>
</evidence>
<gene>
    <name evidence="1" type="ORF">NDU88_013337</name>
</gene>
<protein>
    <submittedName>
        <fullName evidence="1">Uncharacterized protein</fullName>
    </submittedName>
</protein>
<comment type="caution">
    <text evidence="1">The sequence shown here is derived from an EMBL/GenBank/DDBJ whole genome shotgun (WGS) entry which is preliminary data.</text>
</comment>
<reference evidence="1" key="1">
    <citation type="journal article" date="2022" name="bioRxiv">
        <title>Sequencing and chromosome-scale assembly of the giantPleurodeles waltlgenome.</title>
        <authorList>
            <person name="Brown T."/>
            <person name="Elewa A."/>
            <person name="Iarovenko S."/>
            <person name="Subramanian E."/>
            <person name="Araus A.J."/>
            <person name="Petzold A."/>
            <person name="Susuki M."/>
            <person name="Suzuki K.-i.T."/>
            <person name="Hayashi T."/>
            <person name="Toyoda A."/>
            <person name="Oliveira C."/>
            <person name="Osipova E."/>
            <person name="Leigh N.D."/>
            <person name="Simon A."/>
            <person name="Yun M.H."/>
        </authorList>
    </citation>
    <scope>NUCLEOTIDE SEQUENCE</scope>
    <source>
        <strain evidence="1">20211129_DDA</strain>
        <tissue evidence="1">Liver</tissue>
    </source>
</reference>
<organism evidence="1 2">
    <name type="scientific">Pleurodeles waltl</name>
    <name type="common">Iberian ribbed newt</name>
    <dbReference type="NCBI Taxonomy" id="8319"/>
    <lineage>
        <taxon>Eukaryota</taxon>
        <taxon>Metazoa</taxon>
        <taxon>Chordata</taxon>
        <taxon>Craniata</taxon>
        <taxon>Vertebrata</taxon>
        <taxon>Euteleostomi</taxon>
        <taxon>Amphibia</taxon>
        <taxon>Batrachia</taxon>
        <taxon>Caudata</taxon>
        <taxon>Salamandroidea</taxon>
        <taxon>Salamandridae</taxon>
        <taxon>Pleurodelinae</taxon>
        <taxon>Pleurodeles</taxon>
    </lineage>
</organism>
<keyword evidence="2" id="KW-1185">Reference proteome</keyword>
<name>A0AAV7R4C5_PLEWA</name>
<dbReference type="AlphaFoldDB" id="A0AAV7R4C5"/>
<dbReference type="EMBL" id="JANPWB010000010">
    <property type="protein sequence ID" value="KAJ1147090.1"/>
    <property type="molecule type" value="Genomic_DNA"/>
</dbReference>
<sequence>MFTCTPGAGNLPPCPAARRVRRRRSGTPCLRACAARSQVSKFSRPCRHRGRTVTARALSMAAMLDKCRRL</sequence>
<dbReference type="Proteomes" id="UP001066276">
    <property type="component" value="Chromosome 6"/>
</dbReference>
<proteinExistence type="predicted"/>
<evidence type="ECO:0000313" key="1">
    <source>
        <dbReference type="EMBL" id="KAJ1147090.1"/>
    </source>
</evidence>
<accession>A0AAV7R4C5</accession>